<dbReference type="Gene3D" id="3.20.80.10">
    <property type="entry name" value="Regulatory factor, effector binding domain"/>
    <property type="match status" value="1"/>
</dbReference>
<dbReference type="Pfam" id="PF06445">
    <property type="entry name" value="GyrI-like"/>
    <property type="match status" value="1"/>
</dbReference>
<organism evidence="2 3">
    <name type="scientific">Kribbella soli</name>
    <dbReference type="NCBI Taxonomy" id="1124743"/>
    <lineage>
        <taxon>Bacteria</taxon>
        <taxon>Bacillati</taxon>
        <taxon>Actinomycetota</taxon>
        <taxon>Actinomycetes</taxon>
        <taxon>Propionibacteriales</taxon>
        <taxon>Kribbellaceae</taxon>
        <taxon>Kribbella</taxon>
    </lineage>
</organism>
<protein>
    <submittedName>
        <fullName evidence="2">AraC family transcriptional regulator</fullName>
    </submittedName>
</protein>
<dbReference type="SMART" id="SM00871">
    <property type="entry name" value="AraC_E_bind"/>
    <property type="match status" value="1"/>
</dbReference>
<feature type="domain" description="AraC effector-binding" evidence="1">
    <location>
        <begin position="5"/>
        <end position="163"/>
    </location>
</feature>
<comment type="caution">
    <text evidence="2">The sequence shown here is derived from an EMBL/GenBank/DDBJ whole genome shotgun (WGS) entry which is preliminary data.</text>
</comment>
<sequence>MDVVEPTRVVRHEARTCVGIRVVTPFRGMLGKRNELLDELIAWVADQGIDDAGPFFLRLHVIDMSGPMDLEVGVLTPTALPGDERVRPGVLPSGRYATLTYRNHSLRANRALLDWVADQGLTLDRHEIATGDVFGCRYEAYRTDPRTEPRKTRWEVELSMRLADEPEIRPHETRRRP</sequence>
<dbReference type="RefSeq" id="WP_131334362.1">
    <property type="nucleotide sequence ID" value="NZ_SJJZ01000001.1"/>
</dbReference>
<dbReference type="Proteomes" id="UP000292346">
    <property type="component" value="Unassembled WGS sequence"/>
</dbReference>
<proteinExistence type="predicted"/>
<dbReference type="InterPro" id="IPR010499">
    <property type="entry name" value="AraC_E-bd"/>
</dbReference>
<dbReference type="InterPro" id="IPR011256">
    <property type="entry name" value="Reg_factor_effector_dom_sf"/>
</dbReference>
<dbReference type="EMBL" id="SJJZ01000001">
    <property type="protein sequence ID" value="TCC09936.1"/>
    <property type="molecule type" value="Genomic_DNA"/>
</dbReference>
<dbReference type="InterPro" id="IPR029442">
    <property type="entry name" value="GyrI-like"/>
</dbReference>
<gene>
    <name evidence="2" type="ORF">E0H45_00925</name>
</gene>
<evidence type="ECO:0000313" key="3">
    <source>
        <dbReference type="Proteomes" id="UP000292346"/>
    </source>
</evidence>
<dbReference type="OrthoDB" id="64208at2"/>
<reference evidence="2 3" key="1">
    <citation type="submission" date="2019-02" db="EMBL/GenBank/DDBJ databases">
        <title>Kribbella capetownensis sp. nov. and Kribbella speibonae sp. nov., isolated from soil.</title>
        <authorList>
            <person name="Curtis S.M."/>
            <person name="Norton I."/>
            <person name="Everest G.J."/>
            <person name="Meyers P.R."/>
        </authorList>
    </citation>
    <scope>NUCLEOTIDE SEQUENCE [LARGE SCALE GENOMIC DNA]</scope>
    <source>
        <strain evidence="2 3">KCTC 29219</strain>
    </source>
</reference>
<evidence type="ECO:0000313" key="2">
    <source>
        <dbReference type="EMBL" id="TCC09936.1"/>
    </source>
</evidence>
<dbReference type="AlphaFoldDB" id="A0A4V2LZX9"/>
<keyword evidence="3" id="KW-1185">Reference proteome</keyword>
<evidence type="ECO:0000259" key="1">
    <source>
        <dbReference type="SMART" id="SM00871"/>
    </source>
</evidence>
<accession>A0A4V2LZX9</accession>
<name>A0A4V2LZX9_9ACTN</name>
<dbReference type="SUPFAM" id="SSF55136">
    <property type="entry name" value="Probable bacterial effector-binding domain"/>
    <property type="match status" value="1"/>
</dbReference>